<comment type="caution">
    <text evidence="1">The sequence shown here is derived from an EMBL/GenBank/DDBJ whole genome shotgun (WGS) entry which is preliminary data.</text>
</comment>
<reference evidence="1 2" key="1">
    <citation type="submission" date="2024-02" db="EMBL/GenBank/DDBJ databases">
        <authorList>
            <person name="Vignale AGUSTIN F."/>
            <person name="Sosa J E."/>
            <person name="Modenutti C."/>
        </authorList>
    </citation>
    <scope>NUCLEOTIDE SEQUENCE [LARGE SCALE GENOMIC DNA]</scope>
</reference>
<evidence type="ECO:0000313" key="1">
    <source>
        <dbReference type="EMBL" id="CAK9153598.1"/>
    </source>
</evidence>
<name>A0ABC8SEW8_9AQUA</name>
<proteinExistence type="predicted"/>
<evidence type="ECO:0000313" key="2">
    <source>
        <dbReference type="Proteomes" id="UP001642360"/>
    </source>
</evidence>
<organism evidence="1 2">
    <name type="scientific">Ilex paraguariensis</name>
    <name type="common">yerba mate</name>
    <dbReference type="NCBI Taxonomy" id="185542"/>
    <lineage>
        <taxon>Eukaryota</taxon>
        <taxon>Viridiplantae</taxon>
        <taxon>Streptophyta</taxon>
        <taxon>Embryophyta</taxon>
        <taxon>Tracheophyta</taxon>
        <taxon>Spermatophyta</taxon>
        <taxon>Magnoliopsida</taxon>
        <taxon>eudicotyledons</taxon>
        <taxon>Gunneridae</taxon>
        <taxon>Pentapetalae</taxon>
        <taxon>asterids</taxon>
        <taxon>campanulids</taxon>
        <taxon>Aquifoliales</taxon>
        <taxon>Aquifoliaceae</taxon>
        <taxon>Ilex</taxon>
    </lineage>
</organism>
<gene>
    <name evidence="1" type="ORF">ILEXP_LOCUS21879</name>
</gene>
<dbReference type="EMBL" id="CAUOFW020002422">
    <property type="protein sequence ID" value="CAK9153598.1"/>
    <property type="molecule type" value="Genomic_DNA"/>
</dbReference>
<accession>A0ABC8SEW8</accession>
<dbReference type="AlphaFoldDB" id="A0ABC8SEW8"/>
<keyword evidence="2" id="KW-1185">Reference proteome</keyword>
<protein>
    <submittedName>
        <fullName evidence="1">Uncharacterized protein</fullName>
    </submittedName>
</protein>
<dbReference type="Proteomes" id="UP001642360">
    <property type="component" value="Unassembled WGS sequence"/>
</dbReference>
<sequence>MVQVAAEVVAEVSGRLKFQIQLLQPRMRPQLRPLGMMLLLCLPMLQSRLLLSLPTSSLPLRTKLLWYAPT</sequence>